<feature type="compositionally biased region" description="Polar residues" evidence="1">
    <location>
        <begin position="364"/>
        <end position="378"/>
    </location>
</feature>
<dbReference type="Proteomes" id="UP001165121">
    <property type="component" value="Unassembled WGS sequence"/>
</dbReference>
<dbReference type="EMBL" id="BSXT01001962">
    <property type="protein sequence ID" value="GMF46343.1"/>
    <property type="molecule type" value="Genomic_DNA"/>
</dbReference>
<feature type="compositionally biased region" description="Low complexity" evidence="1">
    <location>
        <begin position="352"/>
        <end position="363"/>
    </location>
</feature>
<accession>A0A9W6XT45</accession>
<dbReference type="SUPFAM" id="SSF82199">
    <property type="entry name" value="SET domain"/>
    <property type="match status" value="1"/>
</dbReference>
<proteinExistence type="predicted"/>
<sequence>MVAQPCSGSSLSESAIDTPTPPGEIPLWFEEAFATEGYDSDALELICGLRPHRSTSAPCTEVVGADVEPADDPNSESGASPPLREVWVSESWPVEVKRIEEQWNPHHWKFSPVSIDICNGAGCGCEDRCNAATCAKAKENRLCMEANRSFAGCCGNALKEHPSLVIARSAVTDMRGLVAKDDIAAGEVLGEYFGHLDLFGPSCRNGPVNDGFRMHLKTRSAGDKYLGIGAKEKGGILRFMNYACNPCARFHEVQTGAHLTVTSHDGLDEGEDDEALRSVVANVLEDEEAENGGASSHPESQDIAFEPEARPSDPDSNAESPPLTIKASPVAPVAPDAVGQYTQSTDPIAPDSQGAGAIAASSGTQPTGEKGSQSSTPPARQPGSGFEDPITVTEDTAAAASSRPSSAASCSSGSSRAPNTPWASRDSRPTAEEQPRSVRSTPQPPLTPTPRSSETPARSVGRPPKQARQHVATVAARDGPVLRRDQSAPLQTSAKRRKTGHST</sequence>
<feature type="region of interest" description="Disordered" evidence="1">
    <location>
        <begin position="1"/>
        <end position="23"/>
    </location>
</feature>
<dbReference type="InterPro" id="IPR001214">
    <property type="entry name" value="SET_dom"/>
</dbReference>
<evidence type="ECO:0000259" key="2">
    <source>
        <dbReference type="PROSITE" id="PS50280"/>
    </source>
</evidence>
<feature type="compositionally biased region" description="Polar residues" evidence="1">
    <location>
        <begin position="1"/>
        <end position="17"/>
    </location>
</feature>
<evidence type="ECO:0000313" key="4">
    <source>
        <dbReference type="Proteomes" id="UP001165121"/>
    </source>
</evidence>
<name>A0A9W6XT45_9STRA</name>
<dbReference type="PROSITE" id="PS50280">
    <property type="entry name" value="SET"/>
    <property type="match status" value="1"/>
</dbReference>
<dbReference type="InterPro" id="IPR046341">
    <property type="entry name" value="SET_dom_sf"/>
</dbReference>
<dbReference type="AlphaFoldDB" id="A0A9W6XT45"/>
<dbReference type="Pfam" id="PF00856">
    <property type="entry name" value="SET"/>
    <property type="match status" value="1"/>
</dbReference>
<protein>
    <submittedName>
        <fullName evidence="3">Unnamed protein product</fullName>
    </submittedName>
</protein>
<evidence type="ECO:0000256" key="1">
    <source>
        <dbReference type="SAM" id="MobiDB-lite"/>
    </source>
</evidence>
<feature type="domain" description="SET" evidence="2">
    <location>
        <begin position="162"/>
        <end position="280"/>
    </location>
</feature>
<feature type="compositionally biased region" description="Low complexity" evidence="1">
    <location>
        <begin position="397"/>
        <end position="418"/>
    </location>
</feature>
<feature type="region of interest" description="Disordered" evidence="1">
    <location>
        <begin position="286"/>
        <end position="503"/>
    </location>
</feature>
<gene>
    <name evidence="3" type="ORF">Pfra01_001700300</name>
</gene>
<keyword evidence="4" id="KW-1185">Reference proteome</keyword>
<dbReference type="Gene3D" id="2.170.270.10">
    <property type="entry name" value="SET domain"/>
    <property type="match status" value="1"/>
</dbReference>
<comment type="caution">
    <text evidence="3">The sequence shown here is derived from an EMBL/GenBank/DDBJ whole genome shotgun (WGS) entry which is preliminary data.</text>
</comment>
<reference evidence="3" key="1">
    <citation type="submission" date="2023-04" db="EMBL/GenBank/DDBJ databases">
        <title>Phytophthora fragariaefolia NBRC 109709.</title>
        <authorList>
            <person name="Ichikawa N."/>
            <person name="Sato H."/>
            <person name="Tonouchi N."/>
        </authorList>
    </citation>
    <scope>NUCLEOTIDE SEQUENCE</scope>
    <source>
        <strain evidence="3">NBRC 109709</strain>
    </source>
</reference>
<feature type="compositionally biased region" description="Basic residues" evidence="1">
    <location>
        <begin position="494"/>
        <end position="503"/>
    </location>
</feature>
<evidence type="ECO:0000313" key="3">
    <source>
        <dbReference type="EMBL" id="GMF46343.1"/>
    </source>
</evidence>
<feature type="compositionally biased region" description="Basic and acidic residues" evidence="1">
    <location>
        <begin position="425"/>
        <end position="436"/>
    </location>
</feature>
<organism evidence="3 4">
    <name type="scientific">Phytophthora fragariaefolia</name>
    <dbReference type="NCBI Taxonomy" id="1490495"/>
    <lineage>
        <taxon>Eukaryota</taxon>
        <taxon>Sar</taxon>
        <taxon>Stramenopiles</taxon>
        <taxon>Oomycota</taxon>
        <taxon>Peronosporomycetes</taxon>
        <taxon>Peronosporales</taxon>
        <taxon>Peronosporaceae</taxon>
        <taxon>Phytophthora</taxon>
    </lineage>
</organism>
<dbReference type="OrthoDB" id="57563at2759"/>
<feature type="compositionally biased region" description="Low complexity" evidence="1">
    <location>
        <begin position="329"/>
        <end position="338"/>
    </location>
</feature>